<gene>
    <name evidence="1" type="ORF">GGX14DRAFT_570837</name>
</gene>
<reference evidence="1" key="1">
    <citation type="submission" date="2023-03" db="EMBL/GenBank/DDBJ databases">
        <title>Massive genome expansion in bonnet fungi (Mycena s.s.) driven by repeated elements and novel gene families across ecological guilds.</title>
        <authorList>
            <consortium name="Lawrence Berkeley National Laboratory"/>
            <person name="Harder C.B."/>
            <person name="Miyauchi S."/>
            <person name="Viragh M."/>
            <person name="Kuo A."/>
            <person name="Thoen E."/>
            <person name="Andreopoulos B."/>
            <person name="Lu D."/>
            <person name="Skrede I."/>
            <person name="Drula E."/>
            <person name="Henrissat B."/>
            <person name="Morin E."/>
            <person name="Kohler A."/>
            <person name="Barry K."/>
            <person name="LaButti K."/>
            <person name="Morin E."/>
            <person name="Salamov A."/>
            <person name="Lipzen A."/>
            <person name="Mereny Z."/>
            <person name="Hegedus B."/>
            <person name="Baldrian P."/>
            <person name="Stursova M."/>
            <person name="Weitz H."/>
            <person name="Taylor A."/>
            <person name="Grigoriev I.V."/>
            <person name="Nagy L.G."/>
            <person name="Martin F."/>
            <person name="Kauserud H."/>
        </authorList>
    </citation>
    <scope>NUCLEOTIDE SEQUENCE</scope>
    <source>
        <strain evidence="1">9144</strain>
    </source>
</reference>
<organism evidence="1 2">
    <name type="scientific">Mycena pura</name>
    <dbReference type="NCBI Taxonomy" id="153505"/>
    <lineage>
        <taxon>Eukaryota</taxon>
        <taxon>Fungi</taxon>
        <taxon>Dikarya</taxon>
        <taxon>Basidiomycota</taxon>
        <taxon>Agaricomycotina</taxon>
        <taxon>Agaricomycetes</taxon>
        <taxon>Agaricomycetidae</taxon>
        <taxon>Agaricales</taxon>
        <taxon>Marasmiineae</taxon>
        <taxon>Mycenaceae</taxon>
        <taxon>Mycena</taxon>
    </lineage>
</organism>
<dbReference type="Proteomes" id="UP001219525">
    <property type="component" value="Unassembled WGS sequence"/>
</dbReference>
<dbReference type="AlphaFoldDB" id="A0AAD6V857"/>
<proteinExistence type="predicted"/>
<protein>
    <submittedName>
        <fullName evidence="1">Uncharacterized protein</fullName>
    </submittedName>
</protein>
<sequence>MGSAGARRCKDYEHDLEGCIGAHAALPQLFYPKRTGARGHRKDPGGKARPRDLLARAAHIAGRECMARSSTRRLQRGMRSVREGDRDALRACEDPRGRCRAGEVCAQDGARGEVATRQVRIGYGSDAVQQGRRHRGHRDVGAALASVDSPRLCPSTRSTSLPPTRLSHLWMSTPTPAAAHYCGRPHCRSTSIFVPLLPSLFEAALVTPFDSAPASPFTAPASPFNFADSSCPASPALLHTSSASSV</sequence>
<accession>A0AAD6V857</accession>
<evidence type="ECO:0000313" key="2">
    <source>
        <dbReference type="Proteomes" id="UP001219525"/>
    </source>
</evidence>
<name>A0AAD6V857_9AGAR</name>
<keyword evidence="2" id="KW-1185">Reference proteome</keyword>
<evidence type="ECO:0000313" key="1">
    <source>
        <dbReference type="EMBL" id="KAJ7202339.1"/>
    </source>
</evidence>
<dbReference type="EMBL" id="JARJCW010000055">
    <property type="protein sequence ID" value="KAJ7202339.1"/>
    <property type="molecule type" value="Genomic_DNA"/>
</dbReference>
<comment type="caution">
    <text evidence="1">The sequence shown here is derived from an EMBL/GenBank/DDBJ whole genome shotgun (WGS) entry which is preliminary data.</text>
</comment>